<feature type="transmembrane region" description="Helical" evidence="8">
    <location>
        <begin position="91"/>
        <end position="111"/>
    </location>
</feature>
<evidence type="ECO:0000256" key="6">
    <source>
        <dbReference type="ARBA" id="ARBA00022989"/>
    </source>
</evidence>
<name>A0A1G7F5P8_9RHOB</name>
<dbReference type="Gene3D" id="3.40.30.10">
    <property type="entry name" value="Glutaredoxin"/>
    <property type="match status" value="1"/>
</dbReference>
<evidence type="ECO:0000256" key="4">
    <source>
        <dbReference type="ARBA" id="ARBA00019078"/>
    </source>
</evidence>
<sequence length="245" mass="27184">MKTAQLYRMSMPKHQCPFGQKSLWLLKKNGYEVEDHELTTREETDAFKREHDVKTTPQAFIDGKRIGGYDALRDHFDMAPAKPEGTTYRPVIAIFGMALAIAVAISWVALGTFFTGQTVGWFISVAMCLLALQKLQDVEGFTNGFLNYDLLAQKWVPYAYIYPWAEGIAGVLMTALLLTWFSAPLALFIGTVGAVSVIKAVYVDKRELKCACVGGDSNVPLGFISLTENVMMAGMGLWMLVMLFA</sequence>
<evidence type="ECO:0000259" key="9">
    <source>
        <dbReference type="Pfam" id="PF00462"/>
    </source>
</evidence>
<evidence type="ECO:0000256" key="2">
    <source>
        <dbReference type="ARBA" id="ARBA00004141"/>
    </source>
</evidence>
<evidence type="ECO:0000256" key="8">
    <source>
        <dbReference type="SAM" id="Phobius"/>
    </source>
</evidence>
<proteinExistence type="predicted"/>
<dbReference type="InterPro" id="IPR002109">
    <property type="entry name" value="Glutaredoxin"/>
</dbReference>
<feature type="domain" description="Methylamine utilisation protein MauE" evidence="10">
    <location>
        <begin position="117"/>
        <end position="241"/>
    </location>
</feature>
<evidence type="ECO:0000256" key="1">
    <source>
        <dbReference type="ARBA" id="ARBA00003475"/>
    </source>
</evidence>
<protein>
    <recommendedName>
        <fullName evidence="4">Methylamine utilization protein MauE</fullName>
    </recommendedName>
</protein>
<organism evidence="11 12">
    <name type="scientific">Limimaricola pyoseonensis</name>
    <dbReference type="NCBI Taxonomy" id="521013"/>
    <lineage>
        <taxon>Bacteria</taxon>
        <taxon>Pseudomonadati</taxon>
        <taxon>Pseudomonadota</taxon>
        <taxon>Alphaproteobacteria</taxon>
        <taxon>Rhodobacterales</taxon>
        <taxon>Paracoccaceae</taxon>
        <taxon>Limimaricola</taxon>
    </lineage>
</organism>
<evidence type="ECO:0000313" key="11">
    <source>
        <dbReference type="EMBL" id="SDE71211.1"/>
    </source>
</evidence>
<evidence type="ECO:0000259" key="10">
    <source>
        <dbReference type="Pfam" id="PF07291"/>
    </source>
</evidence>
<dbReference type="InterPro" id="IPR036249">
    <property type="entry name" value="Thioredoxin-like_sf"/>
</dbReference>
<evidence type="ECO:0000256" key="3">
    <source>
        <dbReference type="ARBA" id="ARBA00004856"/>
    </source>
</evidence>
<dbReference type="AlphaFoldDB" id="A0A1G7F5P8"/>
<dbReference type="Proteomes" id="UP000198922">
    <property type="component" value="Unassembled WGS sequence"/>
</dbReference>
<dbReference type="RefSeq" id="WP_090112300.1">
    <property type="nucleotide sequence ID" value="NZ_FNAT01000003.1"/>
</dbReference>
<dbReference type="Pfam" id="PF00462">
    <property type="entry name" value="Glutaredoxin"/>
    <property type="match status" value="1"/>
</dbReference>
<keyword evidence="6 8" id="KW-1133">Transmembrane helix</keyword>
<dbReference type="OrthoDB" id="527973at2"/>
<dbReference type="EMBL" id="FNAT01000003">
    <property type="protein sequence ID" value="SDE71211.1"/>
    <property type="molecule type" value="Genomic_DNA"/>
</dbReference>
<keyword evidence="5 8" id="KW-0812">Transmembrane</keyword>
<dbReference type="InterPro" id="IPR009908">
    <property type="entry name" value="Methylamine_util_MauE"/>
</dbReference>
<feature type="transmembrane region" description="Helical" evidence="8">
    <location>
        <begin position="185"/>
        <end position="203"/>
    </location>
</feature>
<comment type="function">
    <text evidence="1">May be specifically involved in the processing, transport, and/or maturation of the MADH beta-subunit.</text>
</comment>
<dbReference type="Pfam" id="PF07291">
    <property type="entry name" value="MauE"/>
    <property type="match status" value="1"/>
</dbReference>
<evidence type="ECO:0000313" key="12">
    <source>
        <dbReference type="Proteomes" id="UP000198922"/>
    </source>
</evidence>
<dbReference type="GO" id="GO:0030416">
    <property type="term" value="P:methylamine metabolic process"/>
    <property type="evidence" value="ECO:0007669"/>
    <property type="project" value="InterPro"/>
</dbReference>
<dbReference type="STRING" id="521013.SAMN04488567_2437"/>
<comment type="pathway">
    <text evidence="3">One-carbon metabolism; methylamine degradation.</text>
</comment>
<dbReference type="PROSITE" id="PS51354">
    <property type="entry name" value="GLUTAREDOXIN_2"/>
    <property type="match status" value="1"/>
</dbReference>
<accession>A0A1G7F5P8</accession>
<feature type="domain" description="Glutaredoxin" evidence="9">
    <location>
        <begin position="13"/>
        <end position="66"/>
    </location>
</feature>
<dbReference type="GO" id="GO:0016020">
    <property type="term" value="C:membrane"/>
    <property type="evidence" value="ECO:0007669"/>
    <property type="project" value="UniProtKB-SubCell"/>
</dbReference>
<reference evidence="12" key="1">
    <citation type="submission" date="2016-10" db="EMBL/GenBank/DDBJ databases">
        <authorList>
            <person name="Varghese N."/>
            <person name="Submissions S."/>
        </authorList>
    </citation>
    <scope>NUCLEOTIDE SEQUENCE [LARGE SCALE GENOMIC DNA]</scope>
    <source>
        <strain evidence="12">DSM 21424</strain>
    </source>
</reference>
<keyword evidence="7 8" id="KW-0472">Membrane</keyword>
<dbReference type="SUPFAM" id="SSF52833">
    <property type="entry name" value="Thioredoxin-like"/>
    <property type="match status" value="1"/>
</dbReference>
<evidence type="ECO:0000256" key="7">
    <source>
        <dbReference type="ARBA" id="ARBA00023136"/>
    </source>
</evidence>
<evidence type="ECO:0000256" key="5">
    <source>
        <dbReference type="ARBA" id="ARBA00022692"/>
    </source>
</evidence>
<feature type="transmembrane region" description="Helical" evidence="8">
    <location>
        <begin position="223"/>
        <end position="244"/>
    </location>
</feature>
<gene>
    <name evidence="11" type="ORF">SAMN04488567_2437</name>
</gene>
<comment type="subcellular location">
    <subcellularLocation>
        <location evidence="2">Membrane</location>
        <topology evidence="2">Multi-pass membrane protein</topology>
    </subcellularLocation>
</comment>
<keyword evidence="12" id="KW-1185">Reference proteome</keyword>